<dbReference type="Proteomes" id="UP001516400">
    <property type="component" value="Unassembled WGS sequence"/>
</dbReference>
<sequence length="130" mass="14881">AYFEISKTWFKLNELGFCRAWICEVNKPNNKMPSLLRSLFEAFGSELVKIVVLAVFCETFMRIVEVICVGEMLQYFQTGKTMTFKDGVSWGVGLIAANLLRFIAFGQFRIRSLQLTSQIRAGCSSLIYRK</sequence>
<evidence type="ECO:0000313" key="2">
    <source>
        <dbReference type="Proteomes" id="UP001516400"/>
    </source>
</evidence>
<dbReference type="EMBL" id="JABFTP020000144">
    <property type="protein sequence ID" value="KAL3283465.1"/>
    <property type="molecule type" value="Genomic_DNA"/>
</dbReference>
<feature type="non-terminal residue" evidence="1">
    <location>
        <position position="1"/>
    </location>
</feature>
<keyword evidence="2" id="KW-1185">Reference proteome</keyword>
<feature type="non-terminal residue" evidence="1">
    <location>
        <position position="130"/>
    </location>
</feature>
<organism evidence="1 2">
    <name type="scientific">Cryptolaemus montrouzieri</name>
    <dbReference type="NCBI Taxonomy" id="559131"/>
    <lineage>
        <taxon>Eukaryota</taxon>
        <taxon>Metazoa</taxon>
        <taxon>Ecdysozoa</taxon>
        <taxon>Arthropoda</taxon>
        <taxon>Hexapoda</taxon>
        <taxon>Insecta</taxon>
        <taxon>Pterygota</taxon>
        <taxon>Neoptera</taxon>
        <taxon>Endopterygota</taxon>
        <taxon>Coleoptera</taxon>
        <taxon>Polyphaga</taxon>
        <taxon>Cucujiformia</taxon>
        <taxon>Coccinelloidea</taxon>
        <taxon>Coccinellidae</taxon>
        <taxon>Scymninae</taxon>
        <taxon>Scymnini</taxon>
        <taxon>Cryptolaemus</taxon>
    </lineage>
</organism>
<evidence type="ECO:0000313" key="1">
    <source>
        <dbReference type="EMBL" id="KAL3283465.1"/>
    </source>
</evidence>
<dbReference type="AlphaFoldDB" id="A0ABD2NXW7"/>
<proteinExistence type="predicted"/>
<gene>
    <name evidence="1" type="ORF">HHI36_006609</name>
</gene>
<name>A0ABD2NXW7_9CUCU</name>
<protein>
    <submittedName>
        <fullName evidence="1">Uncharacterized protein</fullName>
    </submittedName>
</protein>
<comment type="caution">
    <text evidence="1">The sequence shown here is derived from an EMBL/GenBank/DDBJ whole genome shotgun (WGS) entry which is preliminary data.</text>
</comment>
<accession>A0ABD2NXW7</accession>
<reference evidence="1 2" key="1">
    <citation type="journal article" date="2021" name="BMC Biol.">
        <title>Horizontally acquired antibacterial genes associated with adaptive radiation of ladybird beetles.</title>
        <authorList>
            <person name="Li H.S."/>
            <person name="Tang X.F."/>
            <person name="Huang Y.H."/>
            <person name="Xu Z.Y."/>
            <person name="Chen M.L."/>
            <person name="Du X.Y."/>
            <person name="Qiu B.Y."/>
            <person name="Chen P.T."/>
            <person name="Zhang W."/>
            <person name="Slipinski A."/>
            <person name="Escalona H.E."/>
            <person name="Waterhouse R.M."/>
            <person name="Zwick A."/>
            <person name="Pang H."/>
        </authorList>
    </citation>
    <scope>NUCLEOTIDE SEQUENCE [LARGE SCALE GENOMIC DNA]</scope>
    <source>
        <strain evidence="1">SYSU2018</strain>
    </source>
</reference>